<accession>A0A926Z742</accession>
<name>A0A926Z742_9CYAN</name>
<evidence type="ECO:0000313" key="3">
    <source>
        <dbReference type="Proteomes" id="UP000631421"/>
    </source>
</evidence>
<dbReference type="PANTHER" id="PTHR43581">
    <property type="entry name" value="ATP/GTP PHOSPHATASE"/>
    <property type="match status" value="1"/>
</dbReference>
<feature type="domain" description="Endonuclease GajA/Old nuclease/RecF-like AAA" evidence="1">
    <location>
        <begin position="1"/>
        <end position="375"/>
    </location>
</feature>
<organism evidence="2 3">
    <name type="scientific">Pseudanabaena cinerea FACHB-1277</name>
    <dbReference type="NCBI Taxonomy" id="2949581"/>
    <lineage>
        <taxon>Bacteria</taxon>
        <taxon>Bacillati</taxon>
        <taxon>Cyanobacteriota</taxon>
        <taxon>Cyanophyceae</taxon>
        <taxon>Pseudanabaenales</taxon>
        <taxon>Pseudanabaenaceae</taxon>
        <taxon>Pseudanabaena</taxon>
        <taxon>Pseudanabaena cinerea</taxon>
    </lineage>
</organism>
<evidence type="ECO:0000313" key="2">
    <source>
        <dbReference type="EMBL" id="MBD2149449.1"/>
    </source>
</evidence>
<proteinExistence type="predicted"/>
<dbReference type="InterPro" id="IPR027417">
    <property type="entry name" value="P-loop_NTPase"/>
</dbReference>
<sequence length="458" mass="52744">MKQKLTIHQFGPISDLEIDIDDILVFIGSQASGKSTVSKAIFFFKSLRDDLYRYYLDCYNQNKFDNSISNFAKLARQKFIKIYGSTLQSPNMKLEYRYRDEVEAYAYLSQDNHSITIEFSNDFIQTFRKIMDKAHSLYGELHPKSSSFHSSIEISAIKSKESALLKEIENELNWLFCDDRDIVFLPAGRSLITTLSQQRYNIDMGNERLSNADTGVNSLPKLDYLMQNFISRIDQIKPIFEEGLNNLIGDCFDSFNSPETVKTIIIARDIVNSILKGSYTSINGIEKIAFTEDKSTLINFASSGQQEVVWILLIIFLFILNQRKVFLVIEEPEAHLFPVAQKQIIDLIAIIVNQENNLDYQRDNQVVLTTHSPYILSSFNNLLYAHNLSYKSKKGDKVLDIIDHRFWINPDRLNSYILEDGTARTIVDREMGLIQSAEIDRASNIIVDTFNQLFDLED</sequence>
<dbReference type="AlphaFoldDB" id="A0A926Z742"/>
<dbReference type="RefSeq" id="WP_190349823.1">
    <property type="nucleotide sequence ID" value="NZ_JACJPY010000009.1"/>
</dbReference>
<reference evidence="2" key="2">
    <citation type="submission" date="2020-08" db="EMBL/GenBank/DDBJ databases">
        <authorList>
            <person name="Chen M."/>
            <person name="Teng W."/>
            <person name="Zhao L."/>
            <person name="Hu C."/>
            <person name="Zhou Y."/>
            <person name="Han B."/>
            <person name="Song L."/>
            <person name="Shu W."/>
        </authorList>
    </citation>
    <scope>NUCLEOTIDE SEQUENCE</scope>
    <source>
        <strain evidence="2">FACHB-1277</strain>
    </source>
</reference>
<gene>
    <name evidence="2" type="ORF">H6F44_04810</name>
</gene>
<dbReference type="Pfam" id="PF13175">
    <property type="entry name" value="AAA_15"/>
    <property type="match status" value="1"/>
</dbReference>
<evidence type="ECO:0000259" key="1">
    <source>
        <dbReference type="Pfam" id="PF13175"/>
    </source>
</evidence>
<dbReference type="PANTHER" id="PTHR43581:SF2">
    <property type="entry name" value="EXCINUCLEASE ATPASE SUBUNIT"/>
    <property type="match status" value="1"/>
</dbReference>
<protein>
    <submittedName>
        <fullName evidence="2">AAA family ATPase</fullName>
    </submittedName>
</protein>
<dbReference type="InterPro" id="IPR041685">
    <property type="entry name" value="AAA_GajA/Old/RecF-like"/>
</dbReference>
<keyword evidence="3" id="KW-1185">Reference proteome</keyword>
<dbReference type="EMBL" id="JACJPY010000009">
    <property type="protein sequence ID" value="MBD2149449.1"/>
    <property type="molecule type" value="Genomic_DNA"/>
</dbReference>
<dbReference type="Proteomes" id="UP000631421">
    <property type="component" value="Unassembled WGS sequence"/>
</dbReference>
<dbReference type="SUPFAM" id="SSF52540">
    <property type="entry name" value="P-loop containing nucleoside triphosphate hydrolases"/>
    <property type="match status" value="1"/>
</dbReference>
<dbReference type="Gene3D" id="3.40.50.300">
    <property type="entry name" value="P-loop containing nucleotide triphosphate hydrolases"/>
    <property type="match status" value="1"/>
</dbReference>
<reference evidence="2" key="1">
    <citation type="journal article" date="2015" name="ISME J.">
        <title>Draft Genome Sequence of Streptomyces incarnatus NRRL8089, which Produces the Nucleoside Antibiotic Sinefungin.</title>
        <authorList>
            <person name="Oshima K."/>
            <person name="Hattori M."/>
            <person name="Shimizu H."/>
            <person name="Fukuda K."/>
            <person name="Nemoto M."/>
            <person name="Inagaki K."/>
            <person name="Tamura T."/>
        </authorList>
    </citation>
    <scope>NUCLEOTIDE SEQUENCE</scope>
    <source>
        <strain evidence="2">FACHB-1277</strain>
    </source>
</reference>
<comment type="caution">
    <text evidence="2">The sequence shown here is derived from an EMBL/GenBank/DDBJ whole genome shotgun (WGS) entry which is preliminary data.</text>
</comment>
<dbReference type="InterPro" id="IPR051396">
    <property type="entry name" value="Bact_Antivir_Def_Nuclease"/>
</dbReference>